<organism evidence="1 2">
    <name type="scientific">Bacillus thuringiensis</name>
    <dbReference type="NCBI Taxonomy" id="1428"/>
    <lineage>
        <taxon>Bacteria</taxon>
        <taxon>Bacillati</taxon>
        <taxon>Bacillota</taxon>
        <taxon>Bacilli</taxon>
        <taxon>Bacillales</taxon>
        <taxon>Bacillaceae</taxon>
        <taxon>Bacillus</taxon>
        <taxon>Bacillus cereus group</taxon>
    </lineage>
</organism>
<evidence type="ECO:0000313" key="1">
    <source>
        <dbReference type="EMBL" id="PFM86460.1"/>
    </source>
</evidence>
<comment type="caution">
    <text evidence="1">The sequence shown here is derived from an EMBL/GenBank/DDBJ whole genome shotgun (WGS) entry which is preliminary data.</text>
</comment>
<dbReference type="Proteomes" id="UP000223839">
    <property type="component" value="Unassembled WGS sequence"/>
</dbReference>
<proteinExistence type="predicted"/>
<protein>
    <submittedName>
        <fullName evidence="1">Uncharacterized protein</fullName>
    </submittedName>
</protein>
<dbReference type="AlphaFoldDB" id="A0AB36TQE9"/>
<evidence type="ECO:0000313" key="2">
    <source>
        <dbReference type="Proteomes" id="UP000223839"/>
    </source>
</evidence>
<accession>A0AB36TQE9</accession>
<dbReference type="EMBL" id="NUYG01000058">
    <property type="protein sequence ID" value="PFM86460.1"/>
    <property type="molecule type" value="Genomic_DNA"/>
</dbReference>
<sequence length="65" mass="7701">MNKQIKMPEGDFICLFLRSVSLFRKRIWTDAKRSGQEVPQGKIRLKTIHSACRACFWFKRSAKQK</sequence>
<name>A0AB36TQE9_BACTU</name>
<gene>
    <name evidence="1" type="ORF">COJ61_25220</name>
</gene>
<reference evidence="1 2" key="1">
    <citation type="submission" date="2017-09" db="EMBL/GenBank/DDBJ databases">
        <title>Large-scale bioinformatics analysis of Bacillus genomes uncovers conserved roles of natural products in bacterial physiology.</title>
        <authorList>
            <consortium name="Agbiome Team Llc"/>
            <person name="Bleich R.M."/>
            <person name="Grubbs K.J."/>
            <person name="Santa Maria K.C."/>
            <person name="Allen S.E."/>
            <person name="Farag S."/>
            <person name="Shank E.A."/>
            <person name="Bowers A."/>
        </authorList>
    </citation>
    <scope>NUCLEOTIDE SEQUENCE [LARGE SCALE GENOMIC DNA]</scope>
    <source>
        <strain evidence="1 2">AFS077661</strain>
    </source>
</reference>